<feature type="domain" description="HTH tetR-type" evidence="5">
    <location>
        <begin position="10"/>
        <end position="70"/>
    </location>
</feature>
<dbReference type="AlphaFoldDB" id="A0A368T8P7"/>
<keyword evidence="2 4" id="KW-0238">DNA-binding</keyword>
<protein>
    <submittedName>
        <fullName evidence="6">TetR family transcriptional regulator</fullName>
    </submittedName>
</protein>
<accession>A0A368T8P7</accession>
<dbReference type="RefSeq" id="WP_114397892.1">
    <property type="nucleotide sequence ID" value="NZ_QEIM01000052.1"/>
</dbReference>
<dbReference type="PANTHER" id="PTHR30055">
    <property type="entry name" value="HTH-TYPE TRANSCRIPTIONAL REGULATOR RUTR"/>
    <property type="match status" value="1"/>
</dbReference>
<feature type="DNA-binding region" description="H-T-H motif" evidence="4">
    <location>
        <begin position="33"/>
        <end position="52"/>
    </location>
</feature>
<dbReference type="Proteomes" id="UP000253318">
    <property type="component" value="Unassembled WGS sequence"/>
</dbReference>
<keyword evidence="3" id="KW-0804">Transcription</keyword>
<dbReference type="Pfam" id="PF00440">
    <property type="entry name" value="TetR_N"/>
    <property type="match status" value="1"/>
</dbReference>
<evidence type="ECO:0000313" key="6">
    <source>
        <dbReference type="EMBL" id="RCV60770.1"/>
    </source>
</evidence>
<dbReference type="InterPro" id="IPR001647">
    <property type="entry name" value="HTH_TetR"/>
</dbReference>
<dbReference type="SUPFAM" id="SSF48498">
    <property type="entry name" value="Tetracyclin repressor-like, C-terminal domain"/>
    <property type="match status" value="1"/>
</dbReference>
<evidence type="ECO:0000256" key="3">
    <source>
        <dbReference type="ARBA" id="ARBA00023163"/>
    </source>
</evidence>
<dbReference type="InterPro" id="IPR036271">
    <property type="entry name" value="Tet_transcr_reg_TetR-rel_C_sf"/>
</dbReference>
<evidence type="ECO:0000256" key="1">
    <source>
        <dbReference type="ARBA" id="ARBA00023015"/>
    </source>
</evidence>
<dbReference type="OrthoDB" id="3173376at2"/>
<dbReference type="PRINTS" id="PR00455">
    <property type="entry name" value="HTHTETR"/>
</dbReference>
<evidence type="ECO:0000259" key="5">
    <source>
        <dbReference type="PROSITE" id="PS50977"/>
    </source>
</evidence>
<organism evidence="6 7">
    <name type="scientific">Marinitenerispora sediminis</name>
    <dbReference type="NCBI Taxonomy" id="1931232"/>
    <lineage>
        <taxon>Bacteria</taxon>
        <taxon>Bacillati</taxon>
        <taxon>Actinomycetota</taxon>
        <taxon>Actinomycetes</taxon>
        <taxon>Streptosporangiales</taxon>
        <taxon>Nocardiopsidaceae</taxon>
        <taxon>Marinitenerispora</taxon>
    </lineage>
</organism>
<evidence type="ECO:0000256" key="4">
    <source>
        <dbReference type="PROSITE-ProRule" id="PRU00335"/>
    </source>
</evidence>
<evidence type="ECO:0000313" key="7">
    <source>
        <dbReference type="Proteomes" id="UP000253318"/>
    </source>
</evidence>
<sequence>MAARTAYHHGDLRRTLLDAALDLIAEQGVAAVSLRGLARRAGVSHAAPAHHFTDKAGLFTAIAVEGHHLLADAMTAGTAAGGGPGHGARGAGDGDGTDAPAAVLRELGVRYVRFALDHPAHFDVMFRLDLCRADDPGLAAARERSGALLNSAVPGGPHGPRRRGYVLAAWSVAHGFATLWREGSLARSVGDGTPENYFEEAADVLFAPADPPAAG</sequence>
<comment type="caution">
    <text evidence="6">The sequence shown here is derived from an EMBL/GenBank/DDBJ whole genome shotgun (WGS) entry which is preliminary data.</text>
</comment>
<gene>
    <name evidence="6" type="ORF">DEF24_06245</name>
</gene>
<keyword evidence="7" id="KW-1185">Reference proteome</keyword>
<dbReference type="InterPro" id="IPR050109">
    <property type="entry name" value="HTH-type_TetR-like_transc_reg"/>
</dbReference>
<dbReference type="Pfam" id="PF13305">
    <property type="entry name" value="TetR_C_33"/>
    <property type="match status" value="1"/>
</dbReference>
<dbReference type="SUPFAM" id="SSF46689">
    <property type="entry name" value="Homeodomain-like"/>
    <property type="match status" value="1"/>
</dbReference>
<dbReference type="InterPro" id="IPR025996">
    <property type="entry name" value="MT1864/Rv1816-like_C"/>
</dbReference>
<dbReference type="PANTHER" id="PTHR30055:SF220">
    <property type="entry name" value="TETR-FAMILY REGULATORY PROTEIN"/>
    <property type="match status" value="1"/>
</dbReference>
<dbReference type="EMBL" id="QEIN01000033">
    <property type="protein sequence ID" value="RCV60770.1"/>
    <property type="molecule type" value="Genomic_DNA"/>
</dbReference>
<dbReference type="GO" id="GO:0003700">
    <property type="term" value="F:DNA-binding transcription factor activity"/>
    <property type="evidence" value="ECO:0007669"/>
    <property type="project" value="TreeGrafter"/>
</dbReference>
<dbReference type="PROSITE" id="PS50977">
    <property type="entry name" value="HTH_TETR_2"/>
    <property type="match status" value="1"/>
</dbReference>
<evidence type="ECO:0000256" key="2">
    <source>
        <dbReference type="ARBA" id="ARBA00023125"/>
    </source>
</evidence>
<dbReference type="InterPro" id="IPR009057">
    <property type="entry name" value="Homeodomain-like_sf"/>
</dbReference>
<proteinExistence type="predicted"/>
<name>A0A368T8P7_9ACTN</name>
<dbReference type="GO" id="GO:0000976">
    <property type="term" value="F:transcription cis-regulatory region binding"/>
    <property type="evidence" value="ECO:0007669"/>
    <property type="project" value="TreeGrafter"/>
</dbReference>
<reference evidence="6 7" key="1">
    <citation type="submission" date="2018-04" db="EMBL/GenBank/DDBJ databases">
        <title>Novel actinobacteria from marine sediment.</title>
        <authorList>
            <person name="Ng Z.Y."/>
            <person name="Tan G.Y.A."/>
        </authorList>
    </citation>
    <scope>NUCLEOTIDE SEQUENCE [LARGE SCALE GENOMIC DNA]</scope>
    <source>
        <strain evidence="6 7">TPS81</strain>
    </source>
</reference>
<dbReference type="Gene3D" id="1.10.357.10">
    <property type="entry name" value="Tetracycline Repressor, domain 2"/>
    <property type="match status" value="1"/>
</dbReference>
<keyword evidence="1" id="KW-0805">Transcription regulation</keyword>